<reference evidence="1 2" key="1">
    <citation type="journal article" date="2019" name="Genome Biol. Evol.">
        <title>Insights into the evolution of the New World diploid cottons (Gossypium, subgenus Houzingenia) based on genome sequencing.</title>
        <authorList>
            <person name="Grover C.E."/>
            <person name="Arick M.A. 2nd"/>
            <person name="Thrash A."/>
            <person name="Conover J.L."/>
            <person name="Sanders W.S."/>
            <person name="Peterson D.G."/>
            <person name="Frelichowski J.E."/>
            <person name="Scheffler J.A."/>
            <person name="Scheffler B.E."/>
            <person name="Wendel J.F."/>
        </authorList>
    </citation>
    <scope>NUCLEOTIDE SEQUENCE [LARGE SCALE GENOMIC DNA]</scope>
    <source>
        <strain evidence="1">0</strain>
        <tissue evidence="1">Leaf</tissue>
    </source>
</reference>
<evidence type="ECO:0000313" key="1">
    <source>
        <dbReference type="EMBL" id="MBA0820736.1"/>
    </source>
</evidence>
<dbReference type="Proteomes" id="UP000593560">
    <property type="component" value="Unassembled WGS sequence"/>
</dbReference>
<organism evidence="1 2">
    <name type="scientific">Gossypium harknessii</name>
    <dbReference type="NCBI Taxonomy" id="34285"/>
    <lineage>
        <taxon>Eukaryota</taxon>
        <taxon>Viridiplantae</taxon>
        <taxon>Streptophyta</taxon>
        <taxon>Embryophyta</taxon>
        <taxon>Tracheophyta</taxon>
        <taxon>Spermatophyta</taxon>
        <taxon>Magnoliopsida</taxon>
        <taxon>eudicotyledons</taxon>
        <taxon>Gunneridae</taxon>
        <taxon>Pentapetalae</taxon>
        <taxon>rosids</taxon>
        <taxon>malvids</taxon>
        <taxon>Malvales</taxon>
        <taxon>Malvaceae</taxon>
        <taxon>Malvoideae</taxon>
        <taxon>Gossypium</taxon>
    </lineage>
</organism>
<dbReference type="AlphaFoldDB" id="A0A7J9IF84"/>
<accession>A0A7J9IF84</accession>
<name>A0A7J9IF84_9ROSI</name>
<comment type="caution">
    <text evidence="1">The sequence shown here is derived from an EMBL/GenBank/DDBJ whole genome shotgun (WGS) entry which is preliminary data.</text>
</comment>
<dbReference type="EMBL" id="JABFAD010347193">
    <property type="protein sequence ID" value="MBA0820736.1"/>
    <property type="molecule type" value="Genomic_DNA"/>
</dbReference>
<gene>
    <name evidence="1" type="ORF">Gohar_019459</name>
</gene>
<keyword evidence="2" id="KW-1185">Reference proteome</keyword>
<proteinExistence type="predicted"/>
<evidence type="ECO:0000313" key="2">
    <source>
        <dbReference type="Proteomes" id="UP000593560"/>
    </source>
</evidence>
<protein>
    <submittedName>
        <fullName evidence="1">Uncharacterized protein</fullName>
    </submittedName>
</protein>
<sequence>MPLSKKGDAMEYTIVVAKMVDFLATL</sequence>